<feature type="domain" description="Transposase IS66 central" evidence="3">
    <location>
        <begin position="196"/>
        <end position="344"/>
    </location>
</feature>
<organism evidence="4 5">
    <name type="scientific">Pseudorhodobacter turbinis</name>
    <dbReference type="NCBI Taxonomy" id="2500533"/>
    <lineage>
        <taxon>Bacteria</taxon>
        <taxon>Pseudomonadati</taxon>
        <taxon>Pseudomonadota</taxon>
        <taxon>Alphaproteobacteria</taxon>
        <taxon>Rhodobacterales</taxon>
        <taxon>Paracoccaceae</taxon>
        <taxon>Pseudorhodobacter</taxon>
    </lineage>
</organism>
<dbReference type="OrthoDB" id="9800877at2"/>
<dbReference type="KEGG" id="pseb:EOK75_19140"/>
<keyword evidence="1" id="KW-0175">Coiled coil</keyword>
<feature type="region of interest" description="Disordered" evidence="2">
    <location>
        <begin position="81"/>
        <end position="113"/>
    </location>
</feature>
<evidence type="ECO:0000313" key="4">
    <source>
        <dbReference type="EMBL" id="QCO57795.1"/>
    </source>
</evidence>
<dbReference type="InterPro" id="IPR004291">
    <property type="entry name" value="Transposase_IS66_central"/>
</dbReference>
<dbReference type="EMBL" id="CP039965">
    <property type="protein sequence ID" value="QCO57795.1"/>
    <property type="molecule type" value="Genomic_DNA"/>
</dbReference>
<reference evidence="4 5" key="1">
    <citation type="submission" date="2019-05" db="EMBL/GenBank/DDBJ databases">
        <title>Pseudorhodobacter turbinis sp. nov., isolated from the gut of the Korean turban shell.</title>
        <authorList>
            <person name="Jeong Y.-S."/>
            <person name="Kang W.-R."/>
            <person name="Bae J.-W."/>
        </authorList>
    </citation>
    <scope>NUCLEOTIDE SEQUENCE [LARGE SCALE GENOMIC DNA]</scope>
    <source>
        <strain evidence="4 5">S12M18</strain>
        <plasmid evidence="4 5">unnamed1</plasmid>
    </source>
</reference>
<dbReference type="Pfam" id="PF03050">
    <property type="entry name" value="DDE_Tnp_IS66"/>
    <property type="match status" value="1"/>
</dbReference>
<geneLocation type="plasmid" evidence="4 5">
    <name>unnamed1</name>
</geneLocation>
<dbReference type="RefSeq" id="WP_137195603.1">
    <property type="nucleotide sequence ID" value="NZ_CP039965.1"/>
</dbReference>
<evidence type="ECO:0000259" key="3">
    <source>
        <dbReference type="Pfam" id="PF03050"/>
    </source>
</evidence>
<keyword evidence="5" id="KW-1185">Reference proteome</keyword>
<dbReference type="Proteomes" id="UP000298631">
    <property type="component" value="Plasmid unnamed1"/>
</dbReference>
<proteinExistence type="predicted"/>
<evidence type="ECO:0000313" key="5">
    <source>
        <dbReference type="Proteomes" id="UP000298631"/>
    </source>
</evidence>
<name>A0A4P8ELU6_9RHOB</name>
<evidence type="ECO:0000256" key="2">
    <source>
        <dbReference type="SAM" id="MobiDB-lite"/>
    </source>
</evidence>
<gene>
    <name evidence="4" type="ORF">EOK75_19140</name>
</gene>
<keyword evidence="4" id="KW-0614">Plasmid</keyword>
<dbReference type="PANTHER" id="PTHR33678:SF1">
    <property type="entry name" value="BLL1576 PROTEIN"/>
    <property type="match status" value="1"/>
</dbReference>
<feature type="coiled-coil region" evidence="1">
    <location>
        <begin position="47"/>
        <end position="81"/>
    </location>
</feature>
<dbReference type="AlphaFoldDB" id="A0A4P8ELU6"/>
<sequence>MHPVKKGAITILSAFNEVPDCPTSAKTAVGNRISGILAMFSESESGVRTAKQKITHLKSELRRTKEQLAVLRQELFDKSSEKEKTLLDDEDPRFALYEEDEEPKDEPKGKRARKLPADIETIIEHHYPEEMTCGCGHPLKSIKREERVGRLRIIPEHVVLVKDVYHTCACNRGLCKENKPIAAKSQSFIMRGRGIEPEFAAEAACQKFFEHIPSFRMERRLMNCNVNLSRQAIARNIAHLSKYLAPLRDALQSHVNAGYVAHMDETPISVLNPGKGKCDIGYIWATCRDERRWNPDAQPAVVYHYAHSRAGAVAEGILDGASLRFLQTDGYAAYNCLFKKGAITE</sequence>
<dbReference type="PANTHER" id="PTHR33678">
    <property type="entry name" value="BLL1576 PROTEIN"/>
    <property type="match status" value="1"/>
</dbReference>
<dbReference type="InterPro" id="IPR052344">
    <property type="entry name" value="Transposase-related"/>
</dbReference>
<accession>A0A4P8ELU6</accession>
<protein>
    <recommendedName>
        <fullName evidence="3">Transposase IS66 central domain-containing protein</fullName>
    </recommendedName>
</protein>
<evidence type="ECO:0000256" key="1">
    <source>
        <dbReference type="SAM" id="Coils"/>
    </source>
</evidence>